<dbReference type="PROSITE" id="PS50110">
    <property type="entry name" value="RESPONSE_REGULATORY"/>
    <property type="match status" value="1"/>
</dbReference>
<evidence type="ECO:0000259" key="3">
    <source>
        <dbReference type="PROSITE" id="PS50110"/>
    </source>
</evidence>
<evidence type="ECO:0000313" key="4">
    <source>
        <dbReference type="EMBL" id="PSH66192.1"/>
    </source>
</evidence>
<dbReference type="OrthoDB" id="7360446at2"/>
<dbReference type="SUPFAM" id="SSF52172">
    <property type="entry name" value="CheY-like"/>
    <property type="match status" value="1"/>
</dbReference>
<gene>
    <name evidence="4" type="ORF">CU103_06330</name>
</gene>
<name>A0A2P7BIE3_9HYPH</name>
<dbReference type="SMART" id="SM00448">
    <property type="entry name" value="REC"/>
    <property type="match status" value="1"/>
</dbReference>
<dbReference type="PANTHER" id="PTHR44591:SF25">
    <property type="entry name" value="CHEMOTAXIS TWO-COMPONENT RESPONSE REGULATOR"/>
    <property type="match status" value="1"/>
</dbReference>
<comment type="caution">
    <text evidence="4">The sequence shown here is derived from an EMBL/GenBank/DDBJ whole genome shotgun (WGS) entry which is preliminary data.</text>
</comment>
<dbReference type="Gene3D" id="3.40.50.2300">
    <property type="match status" value="1"/>
</dbReference>
<organism evidence="4 5">
    <name type="scientific">Phyllobacterium sophorae</name>
    <dbReference type="NCBI Taxonomy" id="1520277"/>
    <lineage>
        <taxon>Bacteria</taxon>
        <taxon>Pseudomonadati</taxon>
        <taxon>Pseudomonadota</taxon>
        <taxon>Alphaproteobacteria</taxon>
        <taxon>Hyphomicrobiales</taxon>
        <taxon>Phyllobacteriaceae</taxon>
        <taxon>Phyllobacterium</taxon>
    </lineage>
</organism>
<protein>
    <submittedName>
        <fullName evidence="4">Response regulator</fullName>
    </submittedName>
</protein>
<reference evidence="5" key="1">
    <citation type="submission" date="2017-11" db="EMBL/GenBank/DDBJ databases">
        <authorList>
            <person name="Kuznetsova I."/>
            <person name="Sazanova A."/>
            <person name="Chirak E."/>
            <person name="Safronova V."/>
            <person name="Willems A."/>
        </authorList>
    </citation>
    <scope>NUCLEOTIDE SEQUENCE [LARGE SCALE GENOMIC DNA]</scope>
    <source>
        <strain evidence="5">CCBAU 03422</strain>
    </source>
</reference>
<feature type="modified residue" description="4-aspartylphosphate" evidence="2">
    <location>
        <position position="56"/>
    </location>
</feature>
<keyword evidence="5" id="KW-1185">Reference proteome</keyword>
<dbReference type="Pfam" id="PF00072">
    <property type="entry name" value="Response_reg"/>
    <property type="match status" value="1"/>
</dbReference>
<dbReference type="InterPro" id="IPR050595">
    <property type="entry name" value="Bact_response_regulator"/>
</dbReference>
<feature type="domain" description="Response regulatory" evidence="3">
    <location>
        <begin position="7"/>
        <end position="118"/>
    </location>
</feature>
<dbReference type="AlphaFoldDB" id="A0A2P7BIE3"/>
<dbReference type="InterPro" id="IPR001789">
    <property type="entry name" value="Sig_transdc_resp-reg_receiver"/>
</dbReference>
<dbReference type="PANTHER" id="PTHR44591">
    <property type="entry name" value="STRESS RESPONSE REGULATOR PROTEIN 1"/>
    <property type="match status" value="1"/>
</dbReference>
<keyword evidence="1 2" id="KW-0597">Phosphoprotein</keyword>
<dbReference type="RefSeq" id="WP_106663057.1">
    <property type="nucleotide sequence ID" value="NZ_PGGM01000002.1"/>
</dbReference>
<dbReference type="Proteomes" id="UP000241764">
    <property type="component" value="Unassembled WGS sequence"/>
</dbReference>
<sequence>MTNPKPIIAIVDDDQRLLDSLEDLLESAGHAVRAFSSAQALLDCNALKEIGCLITDIGMPGMDGFELQRVMSERRVDLPVILISGRHQLAEQMQPKPGWFFRKPFDGQELLAAVADALTGKGYPI</sequence>
<proteinExistence type="predicted"/>
<evidence type="ECO:0000256" key="2">
    <source>
        <dbReference type="PROSITE-ProRule" id="PRU00169"/>
    </source>
</evidence>
<evidence type="ECO:0000313" key="5">
    <source>
        <dbReference type="Proteomes" id="UP000241764"/>
    </source>
</evidence>
<dbReference type="InterPro" id="IPR011006">
    <property type="entry name" value="CheY-like_superfamily"/>
</dbReference>
<accession>A0A2P7BIE3</accession>
<dbReference type="GO" id="GO:0000160">
    <property type="term" value="P:phosphorelay signal transduction system"/>
    <property type="evidence" value="ECO:0007669"/>
    <property type="project" value="InterPro"/>
</dbReference>
<dbReference type="EMBL" id="PGGM01000002">
    <property type="protein sequence ID" value="PSH66192.1"/>
    <property type="molecule type" value="Genomic_DNA"/>
</dbReference>
<evidence type="ECO:0000256" key="1">
    <source>
        <dbReference type="ARBA" id="ARBA00022553"/>
    </source>
</evidence>